<dbReference type="AlphaFoldDB" id="A0A3N6LJU6"/>
<comment type="caution">
    <text evidence="1">The sequence shown here is derived from an EMBL/GenBank/DDBJ whole genome shotgun (WGS) entry which is preliminary data.</text>
</comment>
<accession>A0A3N6LJU6</accession>
<evidence type="ECO:0000313" key="1">
    <source>
        <dbReference type="EMBL" id="RQG88828.1"/>
    </source>
</evidence>
<dbReference type="Proteomes" id="UP000273828">
    <property type="component" value="Unassembled WGS sequence"/>
</dbReference>
<dbReference type="Pfam" id="PF06510">
    <property type="entry name" value="DUF1102"/>
    <property type="match status" value="1"/>
</dbReference>
<dbReference type="EMBL" id="REFY01000004">
    <property type="protein sequence ID" value="RQG88828.1"/>
    <property type="molecule type" value="Genomic_DNA"/>
</dbReference>
<organism evidence="1 2">
    <name type="scientific">Natrarchaeobius halalkaliphilus</name>
    <dbReference type="NCBI Taxonomy" id="1679091"/>
    <lineage>
        <taxon>Archaea</taxon>
        <taxon>Methanobacteriati</taxon>
        <taxon>Methanobacteriota</taxon>
        <taxon>Stenosarchaea group</taxon>
        <taxon>Halobacteria</taxon>
        <taxon>Halobacteriales</taxon>
        <taxon>Natrialbaceae</taxon>
        <taxon>Natrarchaeobius</taxon>
    </lineage>
</organism>
<dbReference type="InterPro" id="IPR009482">
    <property type="entry name" value="DUF1102"/>
</dbReference>
<name>A0A3N6LJU6_9EURY</name>
<evidence type="ECO:0000313" key="2">
    <source>
        <dbReference type="Proteomes" id="UP000273828"/>
    </source>
</evidence>
<reference evidence="1 2" key="1">
    <citation type="submission" date="2018-10" db="EMBL/GenBank/DDBJ databases">
        <title>Natrarchaeobius chitinivorans gen. nov., sp. nov., and Natrarchaeobius haloalkaliphilus sp. nov., alkaliphilic, chitin-utilizing haloarchaea from hypersaline alkaline lakes.</title>
        <authorList>
            <person name="Sorokin D.Y."/>
            <person name="Elcheninov A.G."/>
            <person name="Kostrikina N.A."/>
            <person name="Bale N.J."/>
            <person name="Sinninghe Damste J.S."/>
            <person name="Khijniak T.V."/>
            <person name="Kublanov I.V."/>
            <person name="Toshchakov S.V."/>
        </authorList>
    </citation>
    <scope>NUCLEOTIDE SEQUENCE [LARGE SCALE GENOMIC DNA]</scope>
    <source>
        <strain evidence="1 2">AArcht-Sl</strain>
    </source>
</reference>
<protein>
    <submittedName>
        <fullName evidence="1">DUF1102 domain-containing protein</fullName>
    </submittedName>
</protein>
<dbReference type="OrthoDB" id="206019at2157"/>
<gene>
    <name evidence="1" type="ORF">EA462_10525</name>
</gene>
<sequence length="193" mass="19944">MQRRKFLIGTGSTAIGASAIIGSGAFSRVEADRSLTVAAADDPDAYLGLVPLDTPNSNAYVELDANGHLEIDIATNENDGEGVNSNSITWFDGMFEICNQGTADADVYIEDIAGLGEDPGEVSFYTGTGAGDGDAGLDFIVGETESINIAVGTCEEIGVRVNSAEEQSDPVFDDDVTIIADSPDAGEPENGNG</sequence>
<proteinExistence type="predicted"/>
<keyword evidence="2" id="KW-1185">Reference proteome</keyword>
<dbReference type="RefSeq" id="WP_124178519.1">
    <property type="nucleotide sequence ID" value="NZ_REFY01000004.1"/>
</dbReference>